<feature type="compositionally biased region" description="Basic residues" evidence="4">
    <location>
        <begin position="1"/>
        <end position="45"/>
    </location>
</feature>
<proteinExistence type="inferred from homology"/>
<protein>
    <recommendedName>
        <fullName evidence="6">50S ribosomal protein L35</fullName>
    </recommendedName>
</protein>
<dbReference type="GO" id="GO:0022625">
    <property type="term" value="C:cytosolic large ribosomal subunit"/>
    <property type="evidence" value="ECO:0007669"/>
    <property type="project" value="TreeGrafter"/>
</dbReference>
<sequence length="67" mass="7766">MPKMKNHRGAAKRVKRTGSGKFSRHHAYAGHLMGHKSSKRKRNLRKSQLVATSDQRRLARLLPERYS</sequence>
<dbReference type="InterPro" id="IPR018265">
    <property type="entry name" value="Ribosomal_bL35_CS"/>
</dbReference>
<dbReference type="InterPro" id="IPR037229">
    <property type="entry name" value="Ribosomal_bL35_sf"/>
</dbReference>
<keyword evidence="3" id="KW-0687">Ribonucleoprotein</keyword>
<dbReference type="AlphaFoldDB" id="A0A382B819"/>
<dbReference type="SUPFAM" id="SSF143034">
    <property type="entry name" value="L35p-like"/>
    <property type="match status" value="1"/>
</dbReference>
<dbReference type="PRINTS" id="PR00064">
    <property type="entry name" value="RIBOSOMALL35"/>
</dbReference>
<evidence type="ECO:0000256" key="3">
    <source>
        <dbReference type="ARBA" id="ARBA00023274"/>
    </source>
</evidence>
<dbReference type="EMBL" id="UINC01028629">
    <property type="protein sequence ID" value="SVB09946.1"/>
    <property type="molecule type" value="Genomic_DNA"/>
</dbReference>
<dbReference type="GO" id="GO:0003735">
    <property type="term" value="F:structural constituent of ribosome"/>
    <property type="evidence" value="ECO:0007669"/>
    <property type="project" value="InterPro"/>
</dbReference>
<evidence type="ECO:0000256" key="2">
    <source>
        <dbReference type="ARBA" id="ARBA00022980"/>
    </source>
</evidence>
<dbReference type="Gene3D" id="4.10.410.60">
    <property type="match status" value="1"/>
</dbReference>
<dbReference type="InterPro" id="IPR001706">
    <property type="entry name" value="Ribosomal_bL35"/>
</dbReference>
<comment type="similarity">
    <text evidence="1">Belongs to the bacterial ribosomal protein bL35 family.</text>
</comment>
<dbReference type="FunFam" id="4.10.410.60:FF:000001">
    <property type="entry name" value="50S ribosomal protein L35"/>
    <property type="match status" value="1"/>
</dbReference>
<evidence type="ECO:0000256" key="4">
    <source>
        <dbReference type="SAM" id="MobiDB-lite"/>
    </source>
</evidence>
<dbReference type="PROSITE" id="PS00936">
    <property type="entry name" value="RIBOSOMAL_L35"/>
    <property type="match status" value="1"/>
</dbReference>
<dbReference type="GO" id="GO:0006412">
    <property type="term" value="P:translation"/>
    <property type="evidence" value="ECO:0007669"/>
    <property type="project" value="InterPro"/>
</dbReference>
<evidence type="ECO:0000256" key="1">
    <source>
        <dbReference type="ARBA" id="ARBA00006598"/>
    </source>
</evidence>
<keyword evidence="2" id="KW-0689">Ribosomal protein</keyword>
<organism evidence="5">
    <name type="scientific">marine metagenome</name>
    <dbReference type="NCBI Taxonomy" id="408172"/>
    <lineage>
        <taxon>unclassified sequences</taxon>
        <taxon>metagenomes</taxon>
        <taxon>ecological metagenomes</taxon>
    </lineage>
</organism>
<evidence type="ECO:0008006" key="6">
    <source>
        <dbReference type="Google" id="ProtNLM"/>
    </source>
</evidence>
<feature type="region of interest" description="Disordered" evidence="4">
    <location>
        <begin position="1"/>
        <end position="67"/>
    </location>
</feature>
<accession>A0A382B819</accession>
<dbReference type="PANTHER" id="PTHR33343">
    <property type="entry name" value="54S RIBOSOMAL PROTEIN BL35M"/>
    <property type="match status" value="1"/>
</dbReference>
<name>A0A382B819_9ZZZZ</name>
<reference evidence="5" key="1">
    <citation type="submission" date="2018-05" db="EMBL/GenBank/DDBJ databases">
        <authorList>
            <person name="Lanie J.A."/>
            <person name="Ng W.-L."/>
            <person name="Kazmierczak K.M."/>
            <person name="Andrzejewski T.M."/>
            <person name="Davidsen T.M."/>
            <person name="Wayne K.J."/>
            <person name="Tettelin H."/>
            <person name="Glass J.I."/>
            <person name="Rusch D."/>
            <person name="Podicherti R."/>
            <person name="Tsui H.-C.T."/>
            <person name="Winkler M.E."/>
        </authorList>
    </citation>
    <scope>NUCLEOTIDE SEQUENCE</scope>
</reference>
<gene>
    <name evidence="5" type="ORF">METZ01_LOCUS162800</name>
</gene>
<feature type="compositionally biased region" description="Basic and acidic residues" evidence="4">
    <location>
        <begin position="54"/>
        <end position="67"/>
    </location>
</feature>
<dbReference type="PANTHER" id="PTHR33343:SF1">
    <property type="entry name" value="LARGE RIBOSOMAL SUBUNIT PROTEIN BL35M"/>
    <property type="match status" value="1"/>
</dbReference>
<dbReference type="Pfam" id="PF01632">
    <property type="entry name" value="Ribosomal_L35p"/>
    <property type="match status" value="1"/>
</dbReference>
<evidence type="ECO:0000313" key="5">
    <source>
        <dbReference type="EMBL" id="SVB09946.1"/>
    </source>
</evidence>
<dbReference type="HAMAP" id="MF_00514">
    <property type="entry name" value="Ribosomal_bL35"/>
    <property type="match status" value="1"/>
</dbReference>
<dbReference type="InterPro" id="IPR021137">
    <property type="entry name" value="Ribosomal_bL35-like"/>
</dbReference>
<dbReference type="NCBIfam" id="TIGR00001">
    <property type="entry name" value="rpmI_bact"/>
    <property type="match status" value="1"/>
</dbReference>